<dbReference type="AlphaFoldDB" id="A0A0E9UXC2"/>
<accession>A0A0E9UXC2</accession>
<sequence>MCQILLHFQTPLFIENLSLSLTHGKMQVLFLNSFAKSSNQQVTW</sequence>
<name>A0A0E9UXC2_ANGAN</name>
<organism evidence="1">
    <name type="scientific">Anguilla anguilla</name>
    <name type="common">European freshwater eel</name>
    <name type="synonym">Muraena anguilla</name>
    <dbReference type="NCBI Taxonomy" id="7936"/>
    <lineage>
        <taxon>Eukaryota</taxon>
        <taxon>Metazoa</taxon>
        <taxon>Chordata</taxon>
        <taxon>Craniata</taxon>
        <taxon>Vertebrata</taxon>
        <taxon>Euteleostomi</taxon>
        <taxon>Actinopterygii</taxon>
        <taxon>Neopterygii</taxon>
        <taxon>Teleostei</taxon>
        <taxon>Anguilliformes</taxon>
        <taxon>Anguillidae</taxon>
        <taxon>Anguilla</taxon>
    </lineage>
</organism>
<protein>
    <submittedName>
        <fullName evidence="1">Uncharacterized protein</fullName>
    </submittedName>
</protein>
<dbReference type="EMBL" id="GBXM01038186">
    <property type="protein sequence ID" value="JAH70391.1"/>
    <property type="molecule type" value="Transcribed_RNA"/>
</dbReference>
<evidence type="ECO:0000313" key="1">
    <source>
        <dbReference type="EMBL" id="JAH70391.1"/>
    </source>
</evidence>
<reference evidence="1" key="1">
    <citation type="submission" date="2014-11" db="EMBL/GenBank/DDBJ databases">
        <authorList>
            <person name="Amaro Gonzalez C."/>
        </authorList>
    </citation>
    <scope>NUCLEOTIDE SEQUENCE</scope>
</reference>
<proteinExistence type="predicted"/>
<reference evidence="1" key="2">
    <citation type="journal article" date="2015" name="Fish Shellfish Immunol.">
        <title>Early steps in the European eel (Anguilla anguilla)-Vibrio vulnificus interaction in the gills: Role of the RtxA13 toxin.</title>
        <authorList>
            <person name="Callol A."/>
            <person name="Pajuelo D."/>
            <person name="Ebbesson L."/>
            <person name="Teles M."/>
            <person name="MacKenzie S."/>
            <person name="Amaro C."/>
        </authorList>
    </citation>
    <scope>NUCLEOTIDE SEQUENCE</scope>
</reference>